<feature type="signal peptide" evidence="1">
    <location>
        <begin position="1"/>
        <end position="16"/>
    </location>
</feature>
<proteinExistence type="predicted"/>
<gene>
    <name evidence="2" type="ORF">AK812_SmicGene17241</name>
</gene>
<organism evidence="2 3">
    <name type="scientific">Symbiodinium microadriaticum</name>
    <name type="common">Dinoflagellate</name>
    <name type="synonym">Zooxanthella microadriatica</name>
    <dbReference type="NCBI Taxonomy" id="2951"/>
    <lineage>
        <taxon>Eukaryota</taxon>
        <taxon>Sar</taxon>
        <taxon>Alveolata</taxon>
        <taxon>Dinophyceae</taxon>
        <taxon>Suessiales</taxon>
        <taxon>Symbiodiniaceae</taxon>
        <taxon>Symbiodinium</taxon>
    </lineage>
</organism>
<dbReference type="EMBL" id="LSRX01000338">
    <property type="protein sequence ID" value="OLQ00141.1"/>
    <property type="molecule type" value="Genomic_DNA"/>
</dbReference>
<evidence type="ECO:0000256" key="1">
    <source>
        <dbReference type="SAM" id="SignalP"/>
    </source>
</evidence>
<evidence type="ECO:0000313" key="3">
    <source>
        <dbReference type="Proteomes" id="UP000186817"/>
    </source>
</evidence>
<accession>A0A1Q9DY75</accession>
<name>A0A1Q9DY75_SYMMI</name>
<comment type="caution">
    <text evidence="2">The sequence shown here is derived from an EMBL/GenBank/DDBJ whole genome shotgun (WGS) entry which is preliminary data.</text>
</comment>
<evidence type="ECO:0000313" key="2">
    <source>
        <dbReference type="EMBL" id="OLQ00141.1"/>
    </source>
</evidence>
<dbReference type="Proteomes" id="UP000186817">
    <property type="component" value="Unassembled WGS sequence"/>
</dbReference>
<dbReference type="AlphaFoldDB" id="A0A1Q9DY75"/>
<sequence>MRTLLLAAAAAAGFSAEVGDFPKGLFTVEPLPDSEDDPIRPFVDRHMEPRHAVAVGTVPQGSKRHVLLAELADDEDLRHFLALGVLFKKGRTSLSVGHRVI</sequence>
<feature type="chain" id="PRO_5012005650" evidence="1">
    <location>
        <begin position="17"/>
        <end position="101"/>
    </location>
</feature>
<protein>
    <submittedName>
        <fullName evidence="2">Uncharacterized protein</fullName>
    </submittedName>
</protein>
<keyword evidence="3" id="KW-1185">Reference proteome</keyword>
<keyword evidence="1" id="KW-0732">Signal</keyword>
<reference evidence="2 3" key="1">
    <citation type="submission" date="2016-02" db="EMBL/GenBank/DDBJ databases">
        <title>Genome analysis of coral dinoflagellate symbionts highlights evolutionary adaptations to a symbiotic lifestyle.</title>
        <authorList>
            <person name="Aranda M."/>
            <person name="Li Y."/>
            <person name="Liew Y.J."/>
            <person name="Baumgarten S."/>
            <person name="Simakov O."/>
            <person name="Wilson M."/>
            <person name="Piel J."/>
            <person name="Ashoor H."/>
            <person name="Bougouffa S."/>
            <person name="Bajic V.B."/>
            <person name="Ryu T."/>
            <person name="Ravasi T."/>
            <person name="Bayer T."/>
            <person name="Micklem G."/>
            <person name="Kim H."/>
            <person name="Bhak J."/>
            <person name="Lajeunesse T.C."/>
            <person name="Voolstra C.R."/>
        </authorList>
    </citation>
    <scope>NUCLEOTIDE SEQUENCE [LARGE SCALE GENOMIC DNA]</scope>
    <source>
        <strain evidence="2 3">CCMP2467</strain>
    </source>
</reference>